<dbReference type="Proteomes" id="UP000663834">
    <property type="component" value="Unassembled WGS sequence"/>
</dbReference>
<feature type="region of interest" description="Disordered" evidence="1">
    <location>
        <begin position="125"/>
        <end position="146"/>
    </location>
</feature>
<protein>
    <submittedName>
        <fullName evidence="2">Uncharacterized protein</fullName>
    </submittedName>
</protein>
<evidence type="ECO:0000256" key="1">
    <source>
        <dbReference type="SAM" id="MobiDB-lite"/>
    </source>
</evidence>
<evidence type="ECO:0000313" key="3">
    <source>
        <dbReference type="Proteomes" id="UP000663834"/>
    </source>
</evidence>
<dbReference type="AlphaFoldDB" id="A0A815V8K4"/>
<name>A0A815V8K4_9BILA</name>
<sequence length="179" mass="20613">MIIYDLDSLVGVNKSESDSSMDRSMSSSVANQSVDTYVRARFQEAVVENQQHSQGGNCIHHDGFIYDNSAPGLTIHLQSGVMFVIAKFECDMINYPERREEFERQKNKFKWIFCNATVITGSSQTGCKKGNHDSGEQNKYNHGHDGHRLDQVTIKRWEQDCRSNQEYNDKWLLLLEKRS</sequence>
<dbReference type="OrthoDB" id="10449608at2759"/>
<evidence type="ECO:0000313" key="2">
    <source>
        <dbReference type="EMBL" id="CAF1528745.1"/>
    </source>
</evidence>
<gene>
    <name evidence="2" type="ORF">KQP761_LOCUS16147</name>
</gene>
<organism evidence="2 3">
    <name type="scientific">Rotaria magnacalcarata</name>
    <dbReference type="NCBI Taxonomy" id="392030"/>
    <lineage>
        <taxon>Eukaryota</taxon>
        <taxon>Metazoa</taxon>
        <taxon>Spiralia</taxon>
        <taxon>Gnathifera</taxon>
        <taxon>Rotifera</taxon>
        <taxon>Eurotatoria</taxon>
        <taxon>Bdelloidea</taxon>
        <taxon>Philodinida</taxon>
        <taxon>Philodinidae</taxon>
        <taxon>Rotaria</taxon>
    </lineage>
</organism>
<reference evidence="2" key="1">
    <citation type="submission" date="2021-02" db="EMBL/GenBank/DDBJ databases">
        <authorList>
            <person name="Nowell W R."/>
        </authorList>
    </citation>
    <scope>NUCLEOTIDE SEQUENCE</scope>
</reference>
<dbReference type="EMBL" id="CAJNOW010008078">
    <property type="protein sequence ID" value="CAF1528745.1"/>
    <property type="molecule type" value="Genomic_DNA"/>
</dbReference>
<accession>A0A815V8K4</accession>
<comment type="caution">
    <text evidence="2">The sequence shown here is derived from an EMBL/GenBank/DDBJ whole genome shotgun (WGS) entry which is preliminary data.</text>
</comment>
<proteinExistence type="predicted"/>